<sequence>MEIKAYMRPNTSILKSFKHAPRVAGHQIIHSSELRIQRVHRVLNLRNLKNISKCESGAVTCCTSGTKGCSSRRRATAEARLLDERKDAAARRYTAAAHDEAMAEVG</sequence>
<dbReference type="AlphaFoldDB" id="A0A5A7QDE0"/>
<accession>A0A5A7QDE0</accession>
<dbReference type="Proteomes" id="UP000325081">
    <property type="component" value="Unassembled WGS sequence"/>
</dbReference>
<comment type="caution">
    <text evidence="1">The sequence shown here is derived from an EMBL/GenBank/DDBJ whole genome shotgun (WGS) entry which is preliminary data.</text>
</comment>
<gene>
    <name evidence="1" type="ORF">STAS_19852</name>
</gene>
<protein>
    <submittedName>
        <fullName evidence="1">Uncharacterized protein</fullName>
    </submittedName>
</protein>
<organism evidence="1 2">
    <name type="scientific">Striga asiatica</name>
    <name type="common">Asiatic witchweed</name>
    <name type="synonym">Buchnera asiatica</name>
    <dbReference type="NCBI Taxonomy" id="4170"/>
    <lineage>
        <taxon>Eukaryota</taxon>
        <taxon>Viridiplantae</taxon>
        <taxon>Streptophyta</taxon>
        <taxon>Embryophyta</taxon>
        <taxon>Tracheophyta</taxon>
        <taxon>Spermatophyta</taxon>
        <taxon>Magnoliopsida</taxon>
        <taxon>eudicotyledons</taxon>
        <taxon>Gunneridae</taxon>
        <taxon>Pentapetalae</taxon>
        <taxon>asterids</taxon>
        <taxon>lamiids</taxon>
        <taxon>Lamiales</taxon>
        <taxon>Orobanchaceae</taxon>
        <taxon>Buchnereae</taxon>
        <taxon>Striga</taxon>
    </lineage>
</organism>
<evidence type="ECO:0000313" key="2">
    <source>
        <dbReference type="Proteomes" id="UP000325081"/>
    </source>
</evidence>
<evidence type="ECO:0000313" key="1">
    <source>
        <dbReference type="EMBL" id="GER43018.1"/>
    </source>
</evidence>
<name>A0A5A7QDE0_STRAF</name>
<keyword evidence="2" id="KW-1185">Reference proteome</keyword>
<dbReference type="EMBL" id="BKCP01006515">
    <property type="protein sequence ID" value="GER43018.1"/>
    <property type="molecule type" value="Genomic_DNA"/>
</dbReference>
<proteinExistence type="predicted"/>
<reference evidence="2" key="1">
    <citation type="journal article" date="2019" name="Curr. Biol.">
        <title>Genome Sequence of Striga asiatica Provides Insight into the Evolution of Plant Parasitism.</title>
        <authorList>
            <person name="Yoshida S."/>
            <person name="Kim S."/>
            <person name="Wafula E.K."/>
            <person name="Tanskanen J."/>
            <person name="Kim Y.M."/>
            <person name="Honaas L."/>
            <person name="Yang Z."/>
            <person name="Spallek T."/>
            <person name="Conn C.E."/>
            <person name="Ichihashi Y."/>
            <person name="Cheong K."/>
            <person name="Cui S."/>
            <person name="Der J.P."/>
            <person name="Gundlach H."/>
            <person name="Jiao Y."/>
            <person name="Hori C."/>
            <person name="Ishida J.K."/>
            <person name="Kasahara H."/>
            <person name="Kiba T."/>
            <person name="Kim M.S."/>
            <person name="Koo N."/>
            <person name="Laohavisit A."/>
            <person name="Lee Y.H."/>
            <person name="Lumba S."/>
            <person name="McCourt P."/>
            <person name="Mortimer J.C."/>
            <person name="Mutuku J.M."/>
            <person name="Nomura T."/>
            <person name="Sasaki-Sekimoto Y."/>
            <person name="Seto Y."/>
            <person name="Wang Y."/>
            <person name="Wakatake T."/>
            <person name="Sakakibara H."/>
            <person name="Demura T."/>
            <person name="Yamaguchi S."/>
            <person name="Yoneyama K."/>
            <person name="Manabe R.I."/>
            <person name="Nelson D.C."/>
            <person name="Schulman A.H."/>
            <person name="Timko M.P."/>
            <person name="dePamphilis C.W."/>
            <person name="Choi D."/>
            <person name="Shirasu K."/>
        </authorList>
    </citation>
    <scope>NUCLEOTIDE SEQUENCE [LARGE SCALE GENOMIC DNA]</scope>
    <source>
        <strain evidence="2">cv. UVA1</strain>
    </source>
</reference>